<dbReference type="InterPro" id="IPR010432">
    <property type="entry name" value="RDD"/>
</dbReference>
<dbReference type="Pfam" id="PF06271">
    <property type="entry name" value="RDD"/>
    <property type="match status" value="1"/>
</dbReference>
<accession>A0ABV5V005</accession>
<name>A0ABV5V005_9MICO</name>
<evidence type="ECO:0000313" key="8">
    <source>
        <dbReference type="EMBL" id="MFB9731138.1"/>
    </source>
</evidence>
<evidence type="ECO:0000256" key="5">
    <source>
        <dbReference type="SAM" id="MobiDB-lite"/>
    </source>
</evidence>
<keyword evidence="9" id="KW-1185">Reference proteome</keyword>
<dbReference type="PANTHER" id="PTHR38480">
    <property type="entry name" value="SLR0254 PROTEIN"/>
    <property type="match status" value="1"/>
</dbReference>
<keyword evidence="3 6" id="KW-1133">Transmembrane helix</keyword>
<dbReference type="Proteomes" id="UP001589613">
    <property type="component" value="Unassembled WGS sequence"/>
</dbReference>
<evidence type="ECO:0000256" key="3">
    <source>
        <dbReference type="ARBA" id="ARBA00022989"/>
    </source>
</evidence>
<organism evidence="8 9">
    <name type="scientific">Ornithinimicrobium kibberense</name>
    <dbReference type="NCBI Taxonomy" id="282060"/>
    <lineage>
        <taxon>Bacteria</taxon>
        <taxon>Bacillati</taxon>
        <taxon>Actinomycetota</taxon>
        <taxon>Actinomycetes</taxon>
        <taxon>Micrococcales</taxon>
        <taxon>Ornithinimicrobiaceae</taxon>
        <taxon>Ornithinimicrobium</taxon>
    </lineage>
</organism>
<dbReference type="RefSeq" id="WP_202876597.1">
    <property type="nucleotide sequence ID" value="NZ_JBHMAX010000007.1"/>
</dbReference>
<feature type="transmembrane region" description="Helical" evidence="6">
    <location>
        <begin position="118"/>
        <end position="138"/>
    </location>
</feature>
<feature type="transmembrane region" description="Helical" evidence="6">
    <location>
        <begin position="31"/>
        <end position="51"/>
    </location>
</feature>
<comment type="subcellular location">
    <subcellularLocation>
        <location evidence="1">Membrane</location>
        <topology evidence="1">Multi-pass membrane protein</topology>
    </subcellularLocation>
</comment>
<evidence type="ECO:0000256" key="2">
    <source>
        <dbReference type="ARBA" id="ARBA00022692"/>
    </source>
</evidence>
<reference evidence="8 9" key="1">
    <citation type="submission" date="2024-09" db="EMBL/GenBank/DDBJ databases">
        <authorList>
            <person name="Sun Q."/>
            <person name="Mori K."/>
        </authorList>
    </citation>
    <scope>NUCLEOTIDE SEQUENCE [LARGE SCALE GENOMIC DNA]</scope>
    <source>
        <strain evidence="8 9">JCM 12763</strain>
    </source>
</reference>
<evidence type="ECO:0000256" key="1">
    <source>
        <dbReference type="ARBA" id="ARBA00004141"/>
    </source>
</evidence>
<feature type="domain" description="RDD" evidence="7">
    <location>
        <begin position="25"/>
        <end position="152"/>
    </location>
</feature>
<keyword evidence="4 6" id="KW-0472">Membrane</keyword>
<evidence type="ECO:0000259" key="7">
    <source>
        <dbReference type="Pfam" id="PF06271"/>
    </source>
</evidence>
<evidence type="ECO:0000313" key="9">
    <source>
        <dbReference type="Proteomes" id="UP001589613"/>
    </source>
</evidence>
<feature type="transmembrane region" description="Helical" evidence="6">
    <location>
        <begin position="63"/>
        <end position="83"/>
    </location>
</feature>
<keyword evidence="2 6" id="KW-0812">Transmembrane</keyword>
<protein>
    <submittedName>
        <fullName evidence="8">RDD family protein</fullName>
    </submittedName>
</protein>
<sequence length="292" mass="30526">MARAGIFDVDRFVTGEAVEVELPPASLPLRMLSGAIDLLVVAALLVAVVLLTPVDLFAADGALGQTFVIILMVLAMAGVPITLETVLHGRTVGKLALGLRTVRDDTGPIGLRHATIRALAGTVELWLTLGGLALLVAATNERARRLGDLLAGTYVVRDRVRLAPVALPVAGPEVGGWARDADLAPLPDALAVAVRQFLSRAGQLAPEARTRTAAELWAAVAPRVSPPPPAGASPEELLAGVMGERRRRDEVRLDRADALRRRLLPTDGAQPGTGSGSRRAPSTVKAGAHTAR</sequence>
<evidence type="ECO:0000256" key="4">
    <source>
        <dbReference type="ARBA" id="ARBA00023136"/>
    </source>
</evidence>
<evidence type="ECO:0000256" key="6">
    <source>
        <dbReference type="SAM" id="Phobius"/>
    </source>
</evidence>
<comment type="caution">
    <text evidence="8">The sequence shown here is derived from an EMBL/GenBank/DDBJ whole genome shotgun (WGS) entry which is preliminary data.</text>
</comment>
<dbReference type="PANTHER" id="PTHR38480:SF1">
    <property type="entry name" value="SLR0254 PROTEIN"/>
    <property type="match status" value="1"/>
</dbReference>
<gene>
    <name evidence="8" type="ORF">ACFFN0_03665</name>
</gene>
<feature type="compositionally biased region" description="Basic and acidic residues" evidence="5">
    <location>
        <begin position="243"/>
        <end position="260"/>
    </location>
</feature>
<dbReference type="EMBL" id="JBHMAX010000007">
    <property type="protein sequence ID" value="MFB9731138.1"/>
    <property type="molecule type" value="Genomic_DNA"/>
</dbReference>
<proteinExistence type="predicted"/>
<feature type="region of interest" description="Disordered" evidence="5">
    <location>
        <begin position="224"/>
        <end position="292"/>
    </location>
</feature>